<sequence length="550" mass="60188">MMDSSHATSRSGVGDGDGDGLSKLKDRALGHVLSFLPAKEAARLALLSSRWRHVFGAIHTVSLEEAESPIPDYDNLGGYSPGWQPPPDPNAAPPFYTVVSAAIIARQRRRLGAVPLRALRVAVEGYGGLRGDSLTVDQWVSYAVQQGAADGLDLDLRLCCRLLICGRPYALRRGQQRHKNDDAVGGHHVPEDDDMVERTTRRRDPSPTIDDAARSKSDDDTAVLTSDSSSSDDDGDKRRNWWPWVVPDYTATRVIFTCAARRRLPAPRGPDARGLQEGDGALHRRRRSPSNLTAVAVDSSELEAFEYRGAVTDGSFLTMHGGGGGGGSARITYCKVDICGEEATSEEELVNLRKFLQLFVNAKHLHLESARLGSGLDKGVPMRLPCFSSLLHLEMRGCLPDDDDDDDTTAAIAAVSTVLEHAPNLETLSVTFHPQEHGFGDYIRFSEAELLDAHHLRYNPHSVLATPTAMISCLRSNVREINLVHYQGGTAQRALAKFLLSNAPVIDRLWCGLAEAHVDTDSADARDRSIVFRTAPEIEPARPMVQWSNR</sequence>
<dbReference type="InterPro" id="IPR050232">
    <property type="entry name" value="FBL13/AtMIF1-like"/>
</dbReference>
<feature type="compositionally biased region" description="Basic and acidic residues" evidence="1">
    <location>
        <begin position="270"/>
        <end position="282"/>
    </location>
</feature>
<accession>A0A921U7C2</accession>
<comment type="caution">
    <text evidence="3">The sequence shown here is derived from an EMBL/GenBank/DDBJ whole genome shotgun (WGS) entry which is preliminary data.</text>
</comment>
<dbReference type="PANTHER" id="PTHR31900:SF30">
    <property type="entry name" value="SUPERFAMILY PROTEIN, PUTATIVE-RELATED"/>
    <property type="match status" value="1"/>
</dbReference>
<feature type="region of interest" description="Disordered" evidence="1">
    <location>
        <begin position="175"/>
        <end position="237"/>
    </location>
</feature>
<feature type="region of interest" description="Disordered" evidence="1">
    <location>
        <begin position="267"/>
        <end position="287"/>
    </location>
</feature>
<dbReference type="Pfam" id="PF00646">
    <property type="entry name" value="F-box"/>
    <property type="match status" value="1"/>
</dbReference>
<dbReference type="InterPro" id="IPR001810">
    <property type="entry name" value="F-box_dom"/>
</dbReference>
<evidence type="ECO:0000259" key="2">
    <source>
        <dbReference type="Pfam" id="PF00646"/>
    </source>
</evidence>
<dbReference type="PANTHER" id="PTHR31900">
    <property type="entry name" value="F-BOX/RNI SUPERFAMILY PROTEIN-RELATED"/>
    <property type="match status" value="1"/>
</dbReference>
<dbReference type="SUPFAM" id="SSF81383">
    <property type="entry name" value="F-box domain"/>
    <property type="match status" value="1"/>
</dbReference>
<dbReference type="AlphaFoldDB" id="A0A921U7C2"/>
<reference evidence="3" key="2">
    <citation type="submission" date="2020-10" db="EMBL/GenBank/DDBJ databases">
        <authorList>
            <person name="Cooper E.A."/>
            <person name="Brenton Z.W."/>
            <person name="Flinn B.S."/>
            <person name="Jenkins J."/>
            <person name="Shu S."/>
            <person name="Flowers D."/>
            <person name="Luo F."/>
            <person name="Wang Y."/>
            <person name="Xia P."/>
            <person name="Barry K."/>
            <person name="Daum C."/>
            <person name="Lipzen A."/>
            <person name="Yoshinaga Y."/>
            <person name="Schmutz J."/>
            <person name="Saski C."/>
            <person name="Vermerris W."/>
            <person name="Kresovich S."/>
        </authorList>
    </citation>
    <scope>NUCLEOTIDE SEQUENCE</scope>
</reference>
<dbReference type="InterPro" id="IPR036047">
    <property type="entry name" value="F-box-like_dom_sf"/>
</dbReference>
<dbReference type="Proteomes" id="UP000807115">
    <property type="component" value="Chromosome 8"/>
</dbReference>
<feature type="domain" description="F-box" evidence="2">
    <location>
        <begin position="27"/>
        <end position="54"/>
    </location>
</feature>
<gene>
    <name evidence="3" type="ORF">BDA96_08G059600</name>
</gene>
<evidence type="ECO:0000256" key="1">
    <source>
        <dbReference type="SAM" id="MobiDB-lite"/>
    </source>
</evidence>
<name>A0A921U7C2_SORBI</name>
<proteinExistence type="predicted"/>
<evidence type="ECO:0000313" key="3">
    <source>
        <dbReference type="EMBL" id="KAG0520270.1"/>
    </source>
</evidence>
<organism evidence="3 4">
    <name type="scientific">Sorghum bicolor</name>
    <name type="common">Sorghum</name>
    <name type="synonym">Sorghum vulgare</name>
    <dbReference type="NCBI Taxonomy" id="4558"/>
    <lineage>
        <taxon>Eukaryota</taxon>
        <taxon>Viridiplantae</taxon>
        <taxon>Streptophyta</taxon>
        <taxon>Embryophyta</taxon>
        <taxon>Tracheophyta</taxon>
        <taxon>Spermatophyta</taxon>
        <taxon>Magnoliopsida</taxon>
        <taxon>Liliopsida</taxon>
        <taxon>Poales</taxon>
        <taxon>Poaceae</taxon>
        <taxon>PACMAD clade</taxon>
        <taxon>Panicoideae</taxon>
        <taxon>Andropogonodae</taxon>
        <taxon>Andropogoneae</taxon>
        <taxon>Sorghinae</taxon>
        <taxon>Sorghum</taxon>
    </lineage>
</organism>
<evidence type="ECO:0000313" key="4">
    <source>
        <dbReference type="Proteomes" id="UP000807115"/>
    </source>
</evidence>
<protein>
    <recommendedName>
        <fullName evidence="2">F-box domain-containing protein</fullName>
    </recommendedName>
</protein>
<reference evidence="3" key="1">
    <citation type="journal article" date="2019" name="BMC Genomics">
        <title>A new reference genome for Sorghum bicolor reveals high levels of sequence similarity between sweet and grain genotypes: implications for the genetics of sugar metabolism.</title>
        <authorList>
            <person name="Cooper E.A."/>
            <person name="Brenton Z.W."/>
            <person name="Flinn B.S."/>
            <person name="Jenkins J."/>
            <person name="Shu S."/>
            <person name="Flowers D."/>
            <person name="Luo F."/>
            <person name="Wang Y."/>
            <person name="Xia P."/>
            <person name="Barry K."/>
            <person name="Daum C."/>
            <person name="Lipzen A."/>
            <person name="Yoshinaga Y."/>
            <person name="Schmutz J."/>
            <person name="Saski C."/>
            <person name="Vermerris W."/>
            <person name="Kresovich S."/>
        </authorList>
    </citation>
    <scope>NUCLEOTIDE SEQUENCE</scope>
</reference>
<feature type="compositionally biased region" description="Basic and acidic residues" evidence="1">
    <location>
        <begin position="178"/>
        <end position="219"/>
    </location>
</feature>
<dbReference type="EMBL" id="CM027687">
    <property type="protein sequence ID" value="KAG0520270.1"/>
    <property type="molecule type" value="Genomic_DNA"/>
</dbReference>